<evidence type="ECO:0000256" key="2">
    <source>
        <dbReference type="ARBA" id="ARBA00022840"/>
    </source>
</evidence>
<gene>
    <name evidence="6" type="ORF">G4B88_003499</name>
</gene>
<dbReference type="SUPFAM" id="SSF52540">
    <property type="entry name" value="P-loop containing nucleoside triphosphate hydrolases"/>
    <property type="match status" value="1"/>
</dbReference>
<dbReference type="PANTHER" id="PTHR13140">
    <property type="entry name" value="MYOSIN"/>
    <property type="match status" value="1"/>
</dbReference>
<dbReference type="Pfam" id="PF00063">
    <property type="entry name" value="Myosin_head"/>
    <property type="match status" value="1"/>
</dbReference>
<keyword evidence="1" id="KW-0547">Nucleotide-binding</keyword>
<dbReference type="Gene3D" id="1.20.5.4820">
    <property type="match status" value="1"/>
</dbReference>
<evidence type="ECO:0000313" key="7">
    <source>
        <dbReference type="Proteomes" id="UP000583929"/>
    </source>
</evidence>
<keyword evidence="3 4" id="KW-0009">Actin-binding</keyword>
<dbReference type="PANTHER" id="PTHR13140:SF836">
    <property type="entry name" value="MYOSIN-6"/>
    <property type="match status" value="1"/>
</dbReference>
<organism evidence="6 7">
    <name type="scientific">Cannabis sativa</name>
    <name type="common">Hemp</name>
    <name type="synonym">Marijuana</name>
    <dbReference type="NCBI Taxonomy" id="3483"/>
    <lineage>
        <taxon>Eukaryota</taxon>
        <taxon>Viridiplantae</taxon>
        <taxon>Streptophyta</taxon>
        <taxon>Embryophyta</taxon>
        <taxon>Tracheophyta</taxon>
        <taxon>Spermatophyta</taxon>
        <taxon>Magnoliopsida</taxon>
        <taxon>eudicotyledons</taxon>
        <taxon>Gunneridae</taxon>
        <taxon>Pentapetalae</taxon>
        <taxon>rosids</taxon>
        <taxon>fabids</taxon>
        <taxon>Rosales</taxon>
        <taxon>Cannabaceae</taxon>
        <taxon>Cannabis</taxon>
    </lineage>
</organism>
<evidence type="ECO:0000259" key="5">
    <source>
        <dbReference type="PROSITE" id="PS51456"/>
    </source>
</evidence>
<dbReference type="AlphaFoldDB" id="A0A7J6GTL8"/>
<reference evidence="6 7" key="1">
    <citation type="journal article" date="2020" name="bioRxiv">
        <title>Sequence and annotation of 42 cannabis genomes reveals extensive copy number variation in cannabinoid synthesis and pathogen resistance genes.</title>
        <authorList>
            <person name="Mckernan K.J."/>
            <person name="Helbert Y."/>
            <person name="Kane L.T."/>
            <person name="Ebling H."/>
            <person name="Zhang L."/>
            <person name="Liu B."/>
            <person name="Eaton Z."/>
            <person name="Mclaughlin S."/>
            <person name="Kingan S."/>
            <person name="Baybayan P."/>
            <person name="Concepcion G."/>
            <person name="Jordan M."/>
            <person name="Riva A."/>
            <person name="Barbazuk W."/>
            <person name="Harkins T."/>
        </authorList>
    </citation>
    <scope>NUCLEOTIDE SEQUENCE [LARGE SCALE GENOMIC DNA]</scope>
    <source>
        <strain evidence="7">cv. Jamaican Lion 4</strain>
        <tissue evidence="6">Leaf</tissue>
    </source>
</reference>
<dbReference type="InterPro" id="IPR001609">
    <property type="entry name" value="Myosin_head_motor_dom-like"/>
</dbReference>
<evidence type="ECO:0000313" key="6">
    <source>
        <dbReference type="EMBL" id="KAF4386282.1"/>
    </source>
</evidence>
<accession>A0A7J6GTL8</accession>
<dbReference type="GO" id="GO:0051015">
    <property type="term" value="F:actin filament binding"/>
    <property type="evidence" value="ECO:0007669"/>
    <property type="project" value="TreeGrafter"/>
</dbReference>
<sequence>MGARRNGDVAFSPFCSFSSSNNTRLGKHVHDNVHGNIYLDPLVLKFIDTEEFQRQVLVAPINGKWLNGVSFIVLRDLKQLVFENSNILQQLWLHYVHNGVMEAIRIICAGYPTRKPFREFVGRFGILDPNVFAGSCDEVTACKRLLEKVDLNSRIGKTKVFLRAGQMAELNACRSEVLGRSASVIQRKVIDKFFAAQSMASLVCNGIKGINLAIANSGLRDLLNSARLDNSSSNIKKSRFFIVNPTHLNQKYTLESGLIKYFQPELPNKSGSTRVSPNDLAYGMLPQGLRLSGTYTDIIVPPSSNIVYDQLSCLRGRTHAS</sequence>
<dbReference type="PROSITE" id="PS51456">
    <property type="entry name" value="MYOSIN_MOTOR"/>
    <property type="match status" value="1"/>
</dbReference>
<evidence type="ECO:0000256" key="3">
    <source>
        <dbReference type="ARBA" id="ARBA00023203"/>
    </source>
</evidence>
<name>A0A7J6GTL8_CANSA</name>
<dbReference type="GO" id="GO:0016459">
    <property type="term" value="C:myosin complex"/>
    <property type="evidence" value="ECO:0007669"/>
    <property type="project" value="UniProtKB-KW"/>
</dbReference>
<keyword evidence="4" id="KW-0505">Motor protein</keyword>
<protein>
    <recommendedName>
        <fullName evidence="5">Myosin motor domain-containing protein</fullName>
    </recommendedName>
</protein>
<comment type="similarity">
    <text evidence="4">Belongs to the TRAFAC class myosin-kinesin ATPase superfamily. Myosin family.</text>
</comment>
<dbReference type="GO" id="GO:0007015">
    <property type="term" value="P:actin filament organization"/>
    <property type="evidence" value="ECO:0007669"/>
    <property type="project" value="TreeGrafter"/>
</dbReference>
<feature type="domain" description="Myosin motor" evidence="5">
    <location>
        <begin position="98"/>
        <end position="175"/>
    </location>
</feature>
<comment type="caution">
    <text evidence="4">Lacks conserved residue(s) required for the propagation of feature annotation.</text>
</comment>
<evidence type="ECO:0000256" key="1">
    <source>
        <dbReference type="ARBA" id="ARBA00022741"/>
    </source>
</evidence>
<evidence type="ECO:0000256" key="4">
    <source>
        <dbReference type="PROSITE-ProRule" id="PRU00782"/>
    </source>
</evidence>
<comment type="caution">
    <text evidence="6">The sequence shown here is derived from an EMBL/GenBank/DDBJ whole genome shotgun (WGS) entry which is preliminary data.</text>
</comment>
<dbReference type="GO" id="GO:0005524">
    <property type="term" value="F:ATP binding"/>
    <property type="evidence" value="ECO:0007669"/>
    <property type="project" value="UniProtKB-KW"/>
</dbReference>
<dbReference type="Proteomes" id="UP000583929">
    <property type="component" value="Unassembled WGS sequence"/>
</dbReference>
<keyword evidence="4" id="KW-0518">Myosin</keyword>
<keyword evidence="7" id="KW-1185">Reference proteome</keyword>
<keyword evidence="2" id="KW-0067">ATP-binding</keyword>
<dbReference type="InterPro" id="IPR027417">
    <property type="entry name" value="P-loop_NTPase"/>
</dbReference>
<dbReference type="EMBL" id="JAATIQ010000083">
    <property type="protein sequence ID" value="KAF4386282.1"/>
    <property type="molecule type" value="Genomic_DNA"/>
</dbReference>
<dbReference type="GO" id="GO:0005737">
    <property type="term" value="C:cytoplasm"/>
    <property type="evidence" value="ECO:0007669"/>
    <property type="project" value="TreeGrafter"/>
</dbReference>
<dbReference type="GO" id="GO:0016020">
    <property type="term" value="C:membrane"/>
    <property type="evidence" value="ECO:0007669"/>
    <property type="project" value="TreeGrafter"/>
</dbReference>
<dbReference type="GO" id="GO:0000146">
    <property type="term" value="F:microfilament motor activity"/>
    <property type="evidence" value="ECO:0007669"/>
    <property type="project" value="TreeGrafter"/>
</dbReference>
<proteinExistence type="inferred from homology"/>